<dbReference type="PROSITE" id="PS51746">
    <property type="entry name" value="PPM_2"/>
    <property type="match status" value="1"/>
</dbReference>
<dbReference type="InterPro" id="IPR001932">
    <property type="entry name" value="PPM-type_phosphatase-like_dom"/>
</dbReference>
<dbReference type="InterPro" id="IPR036457">
    <property type="entry name" value="PPM-type-like_dom_sf"/>
</dbReference>
<dbReference type="NCBIfam" id="NF033484">
    <property type="entry name" value="Stp1_PP2C_phos"/>
    <property type="match status" value="1"/>
</dbReference>
<protein>
    <submittedName>
        <fullName evidence="2">Stp1/IreP family PP2C-type Ser/Thr phosphatase</fullName>
    </submittedName>
</protein>
<feature type="domain" description="PPM-type phosphatase" evidence="1">
    <location>
        <begin position="2"/>
        <end position="245"/>
    </location>
</feature>
<evidence type="ECO:0000259" key="1">
    <source>
        <dbReference type="PROSITE" id="PS51746"/>
    </source>
</evidence>
<dbReference type="AlphaFoldDB" id="A0A6N7IZQ1"/>
<gene>
    <name evidence="2" type="ORF">FRC54_04630</name>
</gene>
<dbReference type="Pfam" id="PF13672">
    <property type="entry name" value="PP2C_2"/>
    <property type="match status" value="1"/>
</dbReference>
<dbReference type="InterPro" id="IPR015655">
    <property type="entry name" value="PP2C"/>
</dbReference>
<dbReference type="GO" id="GO:0004722">
    <property type="term" value="F:protein serine/threonine phosphatase activity"/>
    <property type="evidence" value="ECO:0007669"/>
    <property type="project" value="InterPro"/>
</dbReference>
<dbReference type="CDD" id="cd00143">
    <property type="entry name" value="PP2Cc"/>
    <property type="match status" value="1"/>
</dbReference>
<dbReference type="Gene3D" id="3.60.40.10">
    <property type="entry name" value="PPM-type phosphatase domain"/>
    <property type="match status" value="1"/>
</dbReference>
<accession>A0A6N7IZQ1</accession>
<sequence>MNFYCLTDKGKVRATNEDFAFVSDKSVGPLGNLFVIADGMGGENAGDYASEFAVKKVVELLRNEEEDSVRPDGVVEVMRDVISETNWQLFEKARSDPEKIGMGTTMVTATFLDGVLYVSNIGDSRLYVQRGKNLYQITLDHSYVQEMVRNGEITEEAAKHHKYKSRITRAVGAESMVHTDFFSIPLDDVDRVLMCTDGLTNMVSDDDISSVLSEDIEPKQQAKSLLDKALEAGGKDNITIVVIDPKKGE</sequence>
<evidence type="ECO:0000313" key="2">
    <source>
        <dbReference type="EMBL" id="MQN01218.1"/>
    </source>
</evidence>
<evidence type="ECO:0000313" key="3">
    <source>
        <dbReference type="Proteomes" id="UP000460257"/>
    </source>
</evidence>
<keyword evidence="3" id="KW-1185">Reference proteome</keyword>
<comment type="caution">
    <text evidence="2">The sequence shown here is derived from an EMBL/GenBank/DDBJ whole genome shotgun (WGS) entry which is preliminary data.</text>
</comment>
<dbReference type="Proteomes" id="UP000460257">
    <property type="component" value="Unassembled WGS sequence"/>
</dbReference>
<dbReference type="EMBL" id="VOGC01000004">
    <property type="protein sequence ID" value="MQN01218.1"/>
    <property type="molecule type" value="Genomic_DNA"/>
</dbReference>
<reference evidence="2" key="1">
    <citation type="journal article" date="2020" name="Appl. Environ. Microbiol.">
        <title>Medium-Chain Fatty Acid Synthesis by 'Candidatus Weimeria bifida' gen. nov., sp. nov., and 'Candidatus Pseudoramibacter fermentans' sp. nov.</title>
        <authorList>
            <person name="Scarborough M.J."/>
            <person name="Myers K.S."/>
            <person name="Donohue T.J."/>
            <person name="Noguera D.R."/>
        </authorList>
    </citation>
    <scope>NUCLEOTIDE SEQUENCE</scope>
    <source>
        <strain evidence="2">LCO1.1</strain>
    </source>
</reference>
<dbReference type="SMART" id="SM00332">
    <property type="entry name" value="PP2Cc"/>
    <property type="match status" value="1"/>
</dbReference>
<proteinExistence type="predicted"/>
<organism evidence="2 3">
    <name type="scientific">Candidatus Weimeria bifida</name>
    <dbReference type="NCBI Taxonomy" id="2599074"/>
    <lineage>
        <taxon>Bacteria</taxon>
        <taxon>Bacillati</taxon>
        <taxon>Bacillota</taxon>
        <taxon>Clostridia</taxon>
        <taxon>Lachnospirales</taxon>
        <taxon>Lachnospiraceae</taxon>
        <taxon>Candidatus Weimeria</taxon>
    </lineage>
</organism>
<dbReference type="SMART" id="SM00331">
    <property type="entry name" value="PP2C_SIG"/>
    <property type="match status" value="1"/>
</dbReference>
<dbReference type="SUPFAM" id="SSF81606">
    <property type="entry name" value="PP2C-like"/>
    <property type="match status" value="1"/>
</dbReference>
<dbReference type="PANTHER" id="PTHR47992">
    <property type="entry name" value="PROTEIN PHOSPHATASE"/>
    <property type="match status" value="1"/>
</dbReference>
<name>A0A6N7IZQ1_9FIRM</name>